<dbReference type="PANTHER" id="PTHR36688:SF1">
    <property type="entry name" value="ENDONUCLEASE_EXONUCLEASE_PHOSPHATASE DOMAIN-CONTAINING PROTEIN"/>
    <property type="match status" value="1"/>
</dbReference>
<dbReference type="Proteomes" id="UP000499080">
    <property type="component" value="Unassembled WGS sequence"/>
</dbReference>
<gene>
    <name evidence="2" type="ORF">AVEN_194370_1</name>
</gene>
<comment type="caution">
    <text evidence="2">The sequence shown here is derived from an EMBL/GenBank/DDBJ whole genome shotgun (WGS) entry which is preliminary data.</text>
</comment>
<organism evidence="2 3">
    <name type="scientific">Araneus ventricosus</name>
    <name type="common">Orbweaver spider</name>
    <name type="synonym">Epeira ventricosa</name>
    <dbReference type="NCBI Taxonomy" id="182803"/>
    <lineage>
        <taxon>Eukaryota</taxon>
        <taxon>Metazoa</taxon>
        <taxon>Ecdysozoa</taxon>
        <taxon>Arthropoda</taxon>
        <taxon>Chelicerata</taxon>
        <taxon>Arachnida</taxon>
        <taxon>Araneae</taxon>
        <taxon>Araneomorphae</taxon>
        <taxon>Entelegynae</taxon>
        <taxon>Araneoidea</taxon>
        <taxon>Araneidae</taxon>
        <taxon>Araneus</taxon>
    </lineage>
</organism>
<reference evidence="2 3" key="1">
    <citation type="journal article" date="2019" name="Sci. Rep.">
        <title>Orb-weaving spider Araneus ventricosus genome elucidates the spidroin gene catalogue.</title>
        <authorList>
            <person name="Kono N."/>
            <person name="Nakamura H."/>
            <person name="Ohtoshi R."/>
            <person name="Moran D.A.P."/>
            <person name="Shinohara A."/>
            <person name="Yoshida Y."/>
            <person name="Fujiwara M."/>
            <person name="Mori M."/>
            <person name="Tomita M."/>
            <person name="Arakawa K."/>
        </authorList>
    </citation>
    <scope>NUCLEOTIDE SEQUENCE [LARGE SCALE GENOMIC DNA]</scope>
</reference>
<evidence type="ECO:0000313" key="2">
    <source>
        <dbReference type="EMBL" id="GBL75111.1"/>
    </source>
</evidence>
<dbReference type="EMBL" id="BGPR01000007">
    <property type="protein sequence ID" value="GBL75111.1"/>
    <property type="molecule type" value="Genomic_DNA"/>
</dbReference>
<feature type="domain" description="Reverse transcriptase" evidence="1">
    <location>
        <begin position="1"/>
        <end position="126"/>
    </location>
</feature>
<accession>A0A4Y2A5H2</accession>
<dbReference type="GO" id="GO:0003824">
    <property type="term" value="F:catalytic activity"/>
    <property type="evidence" value="ECO:0007669"/>
    <property type="project" value="InterPro"/>
</dbReference>
<dbReference type="InterPro" id="IPR036691">
    <property type="entry name" value="Endo/exonu/phosph_ase_sf"/>
</dbReference>
<dbReference type="AlphaFoldDB" id="A0A4Y2A5H2"/>
<dbReference type="InterPro" id="IPR000477">
    <property type="entry name" value="RT_dom"/>
</dbReference>
<dbReference type="Pfam" id="PF00078">
    <property type="entry name" value="RVT_1"/>
    <property type="match status" value="1"/>
</dbReference>
<dbReference type="PANTHER" id="PTHR36688">
    <property type="entry name" value="ENDO/EXONUCLEASE/PHOSPHATASE DOMAIN-CONTAINING PROTEIN"/>
    <property type="match status" value="1"/>
</dbReference>
<proteinExistence type="predicted"/>
<dbReference type="PROSITE" id="PS50878">
    <property type="entry name" value="RT_POL"/>
    <property type="match status" value="1"/>
</dbReference>
<name>A0A4Y2A5H2_ARAVE</name>
<dbReference type="OrthoDB" id="10037236at2759"/>
<dbReference type="Pfam" id="PF14529">
    <property type="entry name" value="Exo_endo_phos_2"/>
    <property type="match status" value="1"/>
</dbReference>
<dbReference type="SUPFAM" id="SSF56219">
    <property type="entry name" value="DNase I-like"/>
    <property type="match status" value="1"/>
</dbReference>
<dbReference type="Gene3D" id="3.60.10.10">
    <property type="entry name" value="Endonuclease/exonuclease/phosphatase"/>
    <property type="match status" value="1"/>
</dbReference>
<sequence length="359" mass="41276">MGNFYSDHFIQAEGDPQGSVLSVTLFIVHLSQILSHLPSSVHGNLYVDDLQISCQGSNMHLIERQVQNAVNKLVAWCDKNGHSISPEKSRCVQFCRKRNLHFDPVISIRNAAIPVVNDIWFLGVIFDRKLTFLPHILHLRSLNSLKVLSETSWGADRNSLLRIYQAVDFAQQLDFEEDLDNLIPVLIQNQDVKTLILGDFNAKSPIWGPTQSDKRGDRLMDLINQFDLTVVNDNNSLPSFVGHAGRSWIDLLLIKNFGINGISDWKIDDRTMFSDHQIMDFFLSPDSTERSFRTTKWSLDKIDFFEFKMYLRKFLDKCNEQSIDFEESIEYIQNDLIEICSKTKRKSKNKVKKMLSGGT</sequence>
<dbReference type="InterPro" id="IPR052560">
    <property type="entry name" value="RdDP_mobile_element"/>
</dbReference>
<evidence type="ECO:0000313" key="3">
    <source>
        <dbReference type="Proteomes" id="UP000499080"/>
    </source>
</evidence>
<protein>
    <recommendedName>
        <fullName evidence="1">Reverse transcriptase domain-containing protein</fullName>
    </recommendedName>
</protein>
<dbReference type="InterPro" id="IPR005135">
    <property type="entry name" value="Endo/exonuclease/phosphatase"/>
</dbReference>
<keyword evidence="3" id="KW-1185">Reference proteome</keyword>
<evidence type="ECO:0000259" key="1">
    <source>
        <dbReference type="PROSITE" id="PS50878"/>
    </source>
</evidence>